<organism evidence="2">
    <name type="scientific">Culex pipiens</name>
    <name type="common">House mosquito</name>
    <dbReference type="NCBI Taxonomy" id="7175"/>
    <lineage>
        <taxon>Eukaryota</taxon>
        <taxon>Metazoa</taxon>
        <taxon>Ecdysozoa</taxon>
        <taxon>Arthropoda</taxon>
        <taxon>Hexapoda</taxon>
        <taxon>Insecta</taxon>
        <taxon>Pterygota</taxon>
        <taxon>Neoptera</taxon>
        <taxon>Endopterygota</taxon>
        <taxon>Diptera</taxon>
        <taxon>Nematocera</taxon>
        <taxon>Culicoidea</taxon>
        <taxon>Culicidae</taxon>
        <taxon>Culicinae</taxon>
        <taxon>Culicini</taxon>
        <taxon>Culex</taxon>
        <taxon>Culex</taxon>
    </lineage>
</organism>
<evidence type="ECO:0000313" key="2">
    <source>
        <dbReference type="EMBL" id="CAG6486774.1"/>
    </source>
</evidence>
<protein>
    <submittedName>
        <fullName evidence="2">(northern house mosquito) hypothetical protein</fullName>
    </submittedName>
</protein>
<dbReference type="EMBL" id="HBUE01105245">
    <property type="protein sequence ID" value="CAG6486774.1"/>
    <property type="molecule type" value="Transcribed_RNA"/>
</dbReference>
<evidence type="ECO:0000256" key="1">
    <source>
        <dbReference type="SAM" id="MobiDB-lite"/>
    </source>
</evidence>
<sequence length="143" mass="16236">MFEHSQQVGQFNRMKTFHFAELDLDLGQSWSERVPPGADSFDRNERSFRHRKQMVRVNLLIRSTRTERHSNLGQQRRTAVHDVPPAAANQPHLWQSAIRQIAENLDPNLRRQLGQIRLLGGVCNGTKPPPAPVTEPEETVAGG</sequence>
<feature type="region of interest" description="Disordered" evidence="1">
    <location>
        <begin position="66"/>
        <end position="88"/>
    </location>
</feature>
<proteinExistence type="predicted"/>
<dbReference type="AlphaFoldDB" id="A0A8D8C302"/>
<reference evidence="2" key="1">
    <citation type="submission" date="2021-05" db="EMBL/GenBank/DDBJ databases">
        <authorList>
            <person name="Alioto T."/>
            <person name="Alioto T."/>
            <person name="Gomez Garrido J."/>
        </authorList>
    </citation>
    <scope>NUCLEOTIDE SEQUENCE</scope>
</reference>
<accession>A0A8D8C302</accession>
<name>A0A8D8C302_CULPI</name>